<organism evidence="2 3">
    <name type="scientific">Lysobacter koreensis</name>
    <dbReference type="NCBI Taxonomy" id="266122"/>
    <lineage>
        <taxon>Bacteria</taxon>
        <taxon>Pseudomonadati</taxon>
        <taxon>Pseudomonadota</taxon>
        <taxon>Gammaproteobacteria</taxon>
        <taxon>Lysobacterales</taxon>
        <taxon>Lysobacteraceae</taxon>
        <taxon>Lysobacter</taxon>
    </lineage>
</organism>
<dbReference type="RefSeq" id="WP_386812904.1">
    <property type="nucleotide sequence ID" value="NZ_JBHTIH010000004.1"/>
</dbReference>
<accession>A0ABW2YTS9</accession>
<dbReference type="Proteomes" id="UP001597090">
    <property type="component" value="Unassembled WGS sequence"/>
</dbReference>
<feature type="signal peptide" evidence="1">
    <location>
        <begin position="1"/>
        <end position="22"/>
    </location>
</feature>
<gene>
    <name evidence="2" type="ORF">ACFQZQ_11350</name>
</gene>
<keyword evidence="3" id="KW-1185">Reference proteome</keyword>
<evidence type="ECO:0000313" key="3">
    <source>
        <dbReference type="Proteomes" id="UP001597090"/>
    </source>
</evidence>
<feature type="chain" id="PRO_5045182204" description="DUF4124 domain-containing protein" evidence="1">
    <location>
        <begin position="23"/>
        <end position="217"/>
    </location>
</feature>
<proteinExistence type="predicted"/>
<keyword evidence="1" id="KW-0732">Signal</keyword>
<comment type="caution">
    <text evidence="2">The sequence shown here is derived from an EMBL/GenBank/DDBJ whole genome shotgun (WGS) entry which is preliminary data.</text>
</comment>
<dbReference type="EMBL" id="JBHTIH010000004">
    <property type="protein sequence ID" value="MFD0739877.1"/>
    <property type="molecule type" value="Genomic_DNA"/>
</dbReference>
<name>A0ABW2YTS9_9GAMM</name>
<protein>
    <recommendedName>
        <fullName evidence="4">DUF4124 domain-containing protein</fullName>
    </recommendedName>
</protein>
<evidence type="ECO:0000313" key="2">
    <source>
        <dbReference type="EMBL" id="MFD0739877.1"/>
    </source>
</evidence>
<evidence type="ECO:0008006" key="4">
    <source>
        <dbReference type="Google" id="ProtNLM"/>
    </source>
</evidence>
<reference evidence="3" key="1">
    <citation type="journal article" date="2019" name="Int. J. Syst. Evol. Microbiol.">
        <title>The Global Catalogue of Microorganisms (GCM) 10K type strain sequencing project: providing services to taxonomists for standard genome sequencing and annotation.</title>
        <authorList>
            <consortium name="The Broad Institute Genomics Platform"/>
            <consortium name="The Broad Institute Genome Sequencing Center for Infectious Disease"/>
            <person name="Wu L."/>
            <person name="Ma J."/>
        </authorList>
    </citation>
    <scope>NUCLEOTIDE SEQUENCE [LARGE SCALE GENOMIC DNA]</scope>
    <source>
        <strain evidence="3">CCUG 55491</strain>
    </source>
</reference>
<sequence>MSKLHPLFATALLAMLGSHALAQNAPSKKLYCWTENGRKVCGDALPAEAVDSARTEISAKSGLATGRVDRAPSADERSAAAAQAELDRQAALAKEARLRREMAMVESYASEAELRRAYEHRISLSAGTVKASRMSVAALRQSLLTLLRRAGESELAGKPVARPLAENIRAQHGELLRQQGMLVQQQREAGEIEGEFGDALARYRALKTPATPASNGG</sequence>
<evidence type="ECO:0000256" key="1">
    <source>
        <dbReference type="SAM" id="SignalP"/>
    </source>
</evidence>